<evidence type="ECO:0000313" key="2">
    <source>
        <dbReference type="Proteomes" id="UP000003434"/>
    </source>
</evidence>
<dbReference type="InterPro" id="IPR054496">
    <property type="entry name" value="E217_GP41"/>
</dbReference>
<dbReference type="Pfam" id="PF22759">
    <property type="entry name" value="E217_GP41"/>
    <property type="match status" value="1"/>
</dbReference>
<dbReference type="eggNOG" id="ENOG5032TSY">
    <property type="taxonomic scope" value="Bacteria"/>
</dbReference>
<dbReference type="EMBL" id="AEPW01000001">
    <property type="protein sequence ID" value="EFU78068.1"/>
    <property type="molecule type" value="Genomic_DNA"/>
</dbReference>
<name>E6LJD4_9FIRM</name>
<dbReference type="HOGENOM" id="CLU_059703_1_0_9"/>
<accession>E6LJD4</accession>
<dbReference type="SUPFAM" id="SSF158634">
    <property type="entry name" value="RPA2825-like"/>
    <property type="match status" value="1"/>
</dbReference>
<protein>
    <recommendedName>
        <fullName evidence="3">Phage late control gene D protein (GPD)</fullName>
    </recommendedName>
</protein>
<gene>
    <name evidence="1" type="ORF">HMPREF0381_0069</name>
</gene>
<dbReference type="AlphaFoldDB" id="E6LJD4"/>
<sequence>MVRIDMSRYINIRKSGNSSRIIKSFMELEQAINIETSGGDNALFKRNIMMKTGNVSINSNNLDLEFDVEFDDDTEANESEIILYNLSDTTIQNIKKGEKVTLTAGYKEDTGIILSGFISHVKTIFDDLDKVTTVKVIDSVDRIERKIENLAYVKGSKASTILNDLLTKVGLPIAKFSTKRDFVYKDGLTVDAGIMETIKKQAQVCGVSAYINKGQIYVQSISEGDDTNFSLSVDTGLISLSEFEEEISVEEYKDAVKGYEVTMLLQHRISTGSILNIRSKNVNGRYRVREGHHSYDGSDFLTKVKAIECPKQEVKTDNSDTGNKNNGLPDLSRYTGVSIVDGLASVGSDSSFAYRAKIAETLGISDYKGSAGQNLEMIRKLGGKVR</sequence>
<dbReference type="NCBIfam" id="NF047561">
    <property type="entry name" value="orf58_phage_fam"/>
    <property type="match status" value="1"/>
</dbReference>
<evidence type="ECO:0008006" key="3">
    <source>
        <dbReference type="Google" id="ProtNLM"/>
    </source>
</evidence>
<organism evidence="1 2">
    <name type="scientific">Lachnoanaerobaculum saburreum DSM 3986</name>
    <dbReference type="NCBI Taxonomy" id="887325"/>
    <lineage>
        <taxon>Bacteria</taxon>
        <taxon>Bacillati</taxon>
        <taxon>Bacillota</taxon>
        <taxon>Clostridia</taxon>
        <taxon>Lachnospirales</taxon>
        <taxon>Lachnospiraceae</taxon>
        <taxon>Lachnoanaerobaculum</taxon>
    </lineage>
</organism>
<comment type="caution">
    <text evidence="1">The sequence shown here is derived from an EMBL/GenBank/DDBJ whole genome shotgun (WGS) entry which is preliminary data.</text>
</comment>
<evidence type="ECO:0000313" key="1">
    <source>
        <dbReference type="EMBL" id="EFU78068.1"/>
    </source>
</evidence>
<dbReference type="RefSeq" id="WP_008749842.1">
    <property type="nucleotide sequence ID" value="NZ_GL622296.1"/>
</dbReference>
<proteinExistence type="predicted"/>
<reference evidence="1 2" key="1">
    <citation type="submission" date="2010-12" db="EMBL/GenBank/DDBJ databases">
        <authorList>
            <person name="Muzny D."/>
            <person name="Qin X."/>
            <person name="Deng J."/>
            <person name="Jiang H."/>
            <person name="Liu Y."/>
            <person name="Qu J."/>
            <person name="Song X.-Z."/>
            <person name="Zhang L."/>
            <person name="Thornton R."/>
            <person name="Coyle M."/>
            <person name="Francisco L."/>
            <person name="Jackson L."/>
            <person name="Javaid M."/>
            <person name="Korchina V."/>
            <person name="Kovar C."/>
            <person name="Mata R."/>
            <person name="Mathew T."/>
            <person name="Ngo R."/>
            <person name="Nguyen L."/>
            <person name="Nguyen N."/>
            <person name="Okwuonu G."/>
            <person name="Ongeri F."/>
            <person name="Pham C."/>
            <person name="Simmons D."/>
            <person name="Wilczek-Boney K."/>
            <person name="Hale W."/>
            <person name="Jakkamsetti A."/>
            <person name="Pham P."/>
            <person name="Ruth R."/>
            <person name="San Lucas F."/>
            <person name="Warren J."/>
            <person name="Zhang J."/>
            <person name="Zhao Z."/>
            <person name="Zhou C."/>
            <person name="Zhu D."/>
            <person name="Lee S."/>
            <person name="Bess C."/>
            <person name="Blankenburg K."/>
            <person name="Forbes L."/>
            <person name="Fu Q."/>
            <person name="Gubbala S."/>
            <person name="Hirani K."/>
            <person name="Jayaseelan J.C."/>
            <person name="Lara F."/>
            <person name="Munidasa M."/>
            <person name="Palculict T."/>
            <person name="Patil S."/>
            <person name="Pu L.-L."/>
            <person name="Saada N."/>
            <person name="Tang L."/>
            <person name="Weissenberger G."/>
            <person name="Zhu Y."/>
            <person name="Hemphill L."/>
            <person name="Shang Y."/>
            <person name="Youmans B."/>
            <person name="Ayvaz T."/>
            <person name="Ross M."/>
            <person name="Santibanez J."/>
            <person name="Aqrawi P."/>
            <person name="Gross S."/>
            <person name="Joshi V."/>
            <person name="Fowler G."/>
            <person name="Nazareth L."/>
            <person name="Reid J."/>
            <person name="Worley K."/>
            <person name="Petrosino J."/>
            <person name="Highlander S."/>
            <person name="Gibbs R."/>
        </authorList>
    </citation>
    <scope>NUCLEOTIDE SEQUENCE [LARGE SCALE GENOMIC DNA]</scope>
    <source>
        <strain evidence="1 2">DSM 3986</strain>
    </source>
</reference>
<dbReference type="Proteomes" id="UP000003434">
    <property type="component" value="Unassembled WGS sequence"/>
</dbReference>